<feature type="domain" description="CCHC-type" evidence="3">
    <location>
        <begin position="400"/>
        <end position="413"/>
    </location>
</feature>
<dbReference type="Gene3D" id="4.10.60.10">
    <property type="entry name" value="Zinc finger, CCHC-type"/>
    <property type="match status" value="1"/>
</dbReference>
<gene>
    <name evidence="4" type="ORF">C1SCF055_LOCUS13582</name>
</gene>
<dbReference type="InterPro" id="IPR001878">
    <property type="entry name" value="Znf_CCHC"/>
</dbReference>
<keyword evidence="7" id="KW-1185">Reference proteome</keyword>
<protein>
    <submittedName>
        <fullName evidence="6">Retrovirus-related Pol polyprotein from transposon TNT 1-94</fullName>
    </submittedName>
</protein>
<sequence>MASGRERSRELDDRGRSRQRIESGRPMMVSERHRSLPVPSLGSMQPDAKTLALEKQVHELQANLVNMGKNLETVVEQMKGQQSALLAASKAFQSQQVQLNSLQSAAQNAAAQIPAGSNTPVDPTSHATDSRKIESLSSPFSSPLGGGLGFGDLSSAPTATNPAVRIPGVESSQARVMNQAGSETVGASVGLDALAKSDRWLPAMPSVDSSKWRTRLDEILGIEKPGPKNGFEALRLIVAEYMLKSRQEILHFRSALVNRTFKAASITELIQNLDYEESRYQKLLAMLPTHLSRDGLLIQSSDFSMILFRSLTGSARDYVMLHSKTDEYVDLKAAALRYESSSRIWTEISGNTNSHYMHSALDGGKKGKGKGKGKKGKENSSSRSGSAGKDENEKEKNDTCFRCGRKGHYKTNCHAKKDSNGKPLDMSTAAKNSKRSDSKEKKGPENNSGGKGKGSGQGKKGTGKGKINELVEQHKEGENPPEGDGTGSSSTDHQPPMKSFIGQWYQQKVLNFEKSLDHLQKQSKNEPAPLL</sequence>
<name>A0A9P1C8S4_9DINO</name>
<keyword evidence="1" id="KW-0863">Zinc-finger</keyword>
<feature type="compositionally biased region" description="Basic residues" evidence="2">
    <location>
        <begin position="366"/>
        <end position="375"/>
    </location>
</feature>
<comment type="caution">
    <text evidence="4">The sequence shown here is derived from an EMBL/GenBank/DDBJ whole genome shotgun (WGS) entry which is preliminary data.</text>
</comment>
<accession>A0A9P1C8S4</accession>
<keyword evidence="1" id="KW-0862">Zinc</keyword>
<feature type="region of interest" description="Disordered" evidence="2">
    <location>
        <begin position="1"/>
        <end position="45"/>
    </location>
</feature>
<dbReference type="Proteomes" id="UP001152797">
    <property type="component" value="Unassembled WGS sequence"/>
</dbReference>
<dbReference type="Pfam" id="PF14787">
    <property type="entry name" value="zf-CCHC_5"/>
    <property type="match status" value="1"/>
</dbReference>
<dbReference type="EMBL" id="CAMXCT010001058">
    <property type="protein sequence ID" value="CAI3986213.1"/>
    <property type="molecule type" value="Genomic_DNA"/>
</dbReference>
<dbReference type="SUPFAM" id="SSF57756">
    <property type="entry name" value="Retrovirus zinc finger-like domains"/>
    <property type="match status" value="1"/>
</dbReference>
<feature type="compositionally biased region" description="Basic and acidic residues" evidence="2">
    <location>
        <begin position="388"/>
        <end position="397"/>
    </location>
</feature>
<dbReference type="GO" id="GO:0008270">
    <property type="term" value="F:zinc ion binding"/>
    <property type="evidence" value="ECO:0007669"/>
    <property type="project" value="UniProtKB-KW"/>
</dbReference>
<feature type="compositionally biased region" description="Gly residues" evidence="2">
    <location>
        <begin position="449"/>
        <end position="460"/>
    </location>
</feature>
<reference evidence="5" key="2">
    <citation type="submission" date="2024-04" db="EMBL/GenBank/DDBJ databases">
        <authorList>
            <person name="Chen Y."/>
            <person name="Shah S."/>
            <person name="Dougan E. K."/>
            <person name="Thang M."/>
            <person name="Chan C."/>
        </authorList>
    </citation>
    <scope>NUCLEOTIDE SEQUENCE [LARGE SCALE GENOMIC DNA]</scope>
</reference>
<evidence type="ECO:0000259" key="3">
    <source>
        <dbReference type="PROSITE" id="PS50158"/>
    </source>
</evidence>
<feature type="region of interest" description="Disordered" evidence="2">
    <location>
        <begin position="355"/>
        <end position="397"/>
    </location>
</feature>
<feature type="region of interest" description="Disordered" evidence="2">
    <location>
        <begin position="411"/>
        <end position="502"/>
    </location>
</feature>
<evidence type="ECO:0000313" key="5">
    <source>
        <dbReference type="EMBL" id="CAL1139588.1"/>
    </source>
</evidence>
<evidence type="ECO:0000256" key="2">
    <source>
        <dbReference type="SAM" id="MobiDB-lite"/>
    </source>
</evidence>
<dbReference type="EMBL" id="CAMXCT030001058">
    <property type="protein sequence ID" value="CAL4773525.1"/>
    <property type="molecule type" value="Genomic_DNA"/>
</dbReference>
<dbReference type="InterPro" id="IPR036875">
    <property type="entry name" value="Znf_CCHC_sf"/>
</dbReference>
<feature type="compositionally biased region" description="Basic and acidic residues" evidence="2">
    <location>
        <begin position="466"/>
        <end position="478"/>
    </location>
</feature>
<evidence type="ECO:0000313" key="7">
    <source>
        <dbReference type="Proteomes" id="UP001152797"/>
    </source>
</evidence>
<feature type="compositionally biased region" description="Basic and acidic residues" evidence="2">
    <location>
        <begin position="434"/>
        <end position="444"/>
    </location>
</feature>
<dbReference type="GO" id="GO:0003676">
    <property type="term" value="F:nucleic acid binding"/>
    <property type="evidence" value="ECO:0007669"/>
    <property type="project" value="InterPro"/>
</dbReference>
<feature type="compositionally biased region" description="Basic and acidic residues" evidence="2">
    <location>
        <begin position="1"/>
        <end position="23"/>
    </location>
</feature>
<evidence type="ECO:0000313" key="4">
    <source>
        <dbReference type="EMBL" id="CAI3986213.1"/>
    </source>
</evidence>
<evidence type="ECO:0000256" key="1">
    <source>
        <dbReference type="PROSITE-ProRule" id="PRU00047"/>
    </source>
</evidence>
<reference evidence="4" key="1">
    <citation type="submission" date="2022-10" db="EMBL/GenBank/DDBJ databases">
        <authorList>
            <person name="Chen Y."/>
            <person name="Dougan E. K."/>
            <person name="Chan C."/>
            <person name="Rhodes N."/>
            <person name="Thang M."/>
        </authorList>
    </citation>
    <scope>NUCLEOTIDE SEQUENCE</scope>
</reference>
<dbReference type="PROSITE" id="PS50158">
    <property type="entry name" value="ZF_CCHC"/>
    <property type="match status" value="1"/>
</dbReference>
<keyword evidence="1" id="KW-0479">Metal-binding</keyword>
<dbReference type="AlphaFoldDB" id="A0A9P1C8S4"/>
<dbReference type="EMBL" id="CAMXCT020001058">
    <property type="protein sequence ID" value="CAL1139588.1"/>
    <property type="molecule type" value="Genomic_DNA"/>
</dbReference>
<evidence type="ECO:0000313" key="6">
    <source>
        <dbReference type="EMBL" id="CAL4773525.1"/>
    </source>
</evidence>
<organism evidence="4">
    <name type="scientific">Cladocopium goreaui</name>
    <dbReference type="NCBI Taxonomy" id="2562237"/>
    <lineage>
        <taxon>Eukaryota</taxon>
        <taxon>Sar</taxon>
        <taxon>Alveolata</taxon>
        <taxon>Dinophyceae</taxon>
        <taxon>Suessiales</taxon>
        <taxon>Symbiodiniaceae</taxon>
        <taxon>Cladocopium</taxon>
    </lineage>
</organism>
<proteinExistence type="predicted"/>